<dbReference type="PANTHER" id="PTHR45081">
    <property type="entry name" value="EF HAND FAMILY PROTEIN, PUTATIVE, EXPRESSED-RELATED"/>
    <property type="match status" value="1"/>
</dbReference>
<organism evidence="1 2">
    <name type="scientific">Vanilla planifolia</name>
    <name type="common">Vanilla</name>
    <dbReference type="NCBI Taxonomy" id="51239"/>
    <lineage>
        <taxon>Eukaryota</taxon>
        <taxon>Viridiplantae</taxon>
        <taxon>Streptophyta</taxon>
        <taxon>Embryophyta</taxon>
        <taxon>Tracheophyta</taxon>
        <taxon>Spermatophyta</taxon>
        <taxon>Magnoliopsida</taxon>
        <taxon>Liliopsida</taxon>
        <taxon>Asparagales</taxon>
        <taxon>Orchidaceae</taxon>
        <taxon>Vanilloideae</taxon>
        <taxon>Vanilleae</taxon>
        <taxon>Vanilla</taxon>
    </lineage>
</organism>
<dbReference type="PANTHER" id="PTHR45081:SF1">
    <property type="entry name" value="EF HAND FAMILY PROTEIN, PUTATIVE, EXPRESSED-RELATED"/>
    <property type="match status" value="1"/>
</dbReference>
<dbReference type="EMBL" id="JADCNL010000161">
    <property type="protein sequence ID" value="KAG0449765.1"/>
    <property type="molecule type" value="Genomic_DNA"/>
</dbReference>
<sequence length="200" mass="22324">MTKRMEVYDAIAHLKMLQKGRKSKKANGDEADGQAEFVVVEPSKFKRIGRKTTLRQDLANALEIRVFQRLSRFDRCSIEEMKKVMTETNVPLSYSGGGAPVKSIRKAGLEVILRKLLHFLKADAFQGSVKAVNEKVLSVMDASGSGRVDLGMFFAAIAPLFAGSTDRRKRVVFDALLWRQTNEGEGTLIQEVMQSHISSF</sequence>
<accession>A0A835P9Y9</accession>
<evidence type="ECO:0000313" key="2">
    <source>
        <dbReference type="Proteomes" id="UP000636800"/>
    </source>
</evidence>
<dbReference type="GO" id="GO:0005886">
    <property type="term" value="C:plasma membrane"/>
    <property type="evidence" value="ECO:0007669"/>
    <property type="project" value="TreeGrafter"/>
</dbReference>
<proteinExistence type="predicted"/>
<protein>
    <recommendedName>
        <fullName evidence="3">EF-hand domain-containing protein</fullName>
    </recommendedName>
</protein>
<name>A0A835P9Y9_VANPL</name>
<reference evidence="1 2" key="1">
    <citation type="journal article" date="2020" name="Nat. Food">
        <title>A phased Vanilla planifolia genome enables genetic improvement of flavour and production.</title>
        <authorList>
            <person name="Hasing T."/>
            <person name="Tang H."/>
            <person name="Brym M."/>
            <person name="Khazi F."/>
            <person name="Huang T."/>
            <person name="Chambers A.H."/>
        </authorList>
    </citation>
    <scope>NUCLEOTIDE SEQUENCE [LARGE SCALE GENOMIC DNA]</scope>
    <source>
        <tissue evidence="1">Leaf</tissue>
    </source>
</reference>
<gene>
    <name evidence="1" type="ORF">HPP92_027212</name>
</gene>
<dbReference type="Proteomes" id="UP000636800">
    <property type="component" value="Unassembled WGS sequence"/>
</dbReference>
<dbReference type="AlphaFoldDB" id="A0A835P9Y9"/>
<evidence type="ECO:0008006" key="3">
    <source>
        <dbReference type="Google" id="ProtNLM"/>
    </source>
</evidence>
<evidence type="ECO:0000313" key="1">
    <source>
        <dbReference type="EMBL" id="KAG0449765.1"/>
    </source>
</evidence>
<comment type="caution">
    <text evidence="1">The sequence shown here is derived from an EMBL/GenBank/DDBJ whole genome shotgun (WGS) entry which is preliminary data.</text>
</comment>
<keyword evidence="2" id="KW-1185">Reference proteome</keyword>